<keyword evidence="3" id="KW-1185">Reference proteome</keyword>
<evidence type="ECO:0000313" key="3">
    <source>
        <dbReference type="Proteomes" id="UP000551878"/>
    </source>
</evidence>
<accession>A0A840QPY3</accession>
<evidence type="ECO:0000313" key="2">
    <source>
        <dbReference type="EMBL" id="MBB5173377.1"/>
    </source>
</evidence>
<feature type="domain" description="Putative endonuclease Z1" evidence="1">
    <location>
        <begin position="295"/>
        <end position="510"/>
    </location>
</feature>
<proteinExistence type="predicted"/>
<dbReference type="Proteomes" id="UP000551878">
    <property type="component" value="Unassembled WGS sequence"/>
</dbReference>
<protein>
    <recommendedName>
        <fullName evidence="1">Putative endonuclease Z1 domain-containing protein</fullName>
    </recommendedName>
</protein>
<gene>
    <name evidence="2" type="ORF">HNQ41_001564</name>
</gene>
<sequence>MISTENSLYQYLKTNNAYSEELTHCMEQTVEKLMTEQTSTNKPGMLLGKIQSGKTRAFIGIIGLAFDNDFDVTIVLTKNSNALAKQTYERLSSEFQEPIENDQLRVFDIMALPGNLKKYELSQKLAFVVKKEARNMERLQEALSETYPQLQERRVLFIDDEADFASVAYEHQRESNLVEMRKIASQIDWLRKSLSSSAYLQVTATPYSLYLQPDDMVIHEHKWFAPIRPAFTVLVPIHDKYVGGEMYFEASLEEGHMARYLFHEVKERELEALKKQDRRRVKADTVLTSGSVEGLRTAFVNFLVGACWRRWQAVRLGEKREKYSFIIHTERGKAAHEWQGYVVETMEAALRHLALEDGARFSALVKDAYWDMWRSMSTLDLPQPGVDEVVSDVREALLEEYVITSVVNSERDVDEMLDQTGQLQLRGPLNIFIGGQILDRGVTIRNLIGFYYGRNPKRFQQDTVLQHSRMYGARPLEDVAVTRFYTTQKIYEAMRTMHEFDRELRRAIEKGGQDQGVVFIEQSHEEIVPCSPNKLLLSDMVMLKPGKRLLPVGFQTGYKTHIEKTVKQIDAQVKALAGAAVKKHDGAGSYLVRVEDAKKVLALIHSTLVMEEGRRGIWKNMKRCLITCRS</sequence>
<dbReference type="EMBL" id="JACHHB010000006">
    <property type="protein sequence ID" value="MBB5173377.1"/>
    <property type="molecule type" value="Genomic_DNA"/>
</dbReference>
<dbReference type="Pfam" id="PF10593">
    <property type="entry name" value="Z1"/>
    <property type="match status" value="1"/>
</dbReference>
<dbReference type="RefSeq" id="WP_246421539.1">
    <property type="nucleotide sequence ID" value="NZ_JACHHB010000006.1"/>
</dbReference>
<dbReference type="InterPro" id="IPR018310">
    <property type="entry name" value="Put_endonuclease_Z1-dom"/>
</dbReference>
<reference evidence="2 3" key="1">
    <citation type="submission" date="2020-08" db="EMBL/GenBank/DDBJ databases">
        <title>Genomic Encyclopedia of Type Strains, Phase IV (KMG-IV): sequencing the most valuable type-strain genomes for metagenomic binning, comparative biology and taxonomic classification.</title>
        <authorList>
            <person name="Goeker M."/>
        </authorList>
    </citation>
    <scope>NUCLEOTIDE SEQUENCE [LARGE SCALE GENOMIC DNA]</scope>
    <source>
        <strain evidence="2 3">DSM 24696</strain>
    </source>
</reference>
<dbReference type="AlphaFoldDB" id="A0A840QPY3"/>
<evidence type="ECO:0000259" key="1">
    <source>
        <dbReference type="Pfam" id="PF10593"/>
    </source>
</evidence>
<name>A0A840QPY3_9BACI</name>
<organism evidence="2 3">
    <name type="scientific">Texcoconibacillus texcoconensis</name>
    <dbReference type="NCBI Taxonomy" id="1095777"/>
    <lineage>
        <taxon>Bacteria</taxon>
        <taxon>Bacillati</taxon>
        <taxon>Bacillota</taxon>
        <taxon>Bacilli</taxon>
        <taxon>Bacillales</taxon>
        <taxon>Bacillaceae</taxon>
        <taxon>Texcoconibacillus</taxon>
    </lineage>
</organism>
<comment type="caution">
    <text evidence="2">The sequence shown here is derived from an EMBL/GenBank/DDBJ whole genome shotgun (WGS) entry which is preliminary data.</text>
</comment>